<evidence type="ECO:0000313" key="2">
    <source>
        <dbReference type="Proteomes" id="UP000295361"/>
    </source>
</evidence>
<dbReference type="InParanoid" id="A0A4R6QHN7"/>
<keyword evidence="2" id="KW-1185">Reference proteome</keyword>
<dbReference type="AlphaFoldDB" id="A0A4R6QHN7"/>
<comment type="caution">
    <text evidence="1">The sequence shown here is derived from an EMBL/GenBank/DDBJ whole genome shotgun (WGS) entry which is preliminary data.</text>
</comment>
<proteinExistence type="predicted"/>
<dbReference type="EMBL" id="SNXS01000008">
    <property type="protein sequence ID" value="TDP62281.1"/>
    <property type="molecule type" value="Genomic_DNA"/>
</dbReference>
<protein>
    <submittedName>
        <fullName evidence="1">Uncharacterized protein</fullName>
    </submittedName>
</protein>
<evidence type="ECO:0000313" key="1">
    <source>
        <dbReference type="EMBL" id="TDP62281.1"/>
    </source>
</evidence>
<organism evidence="1 2">
    <name type="scientific">Roseateles toxinivorans</name>
    <dbReference type="NCBI Taxonomy" id="270368"/>
    <lineage>
        <taxon>Bacteria</taxon>
        <taxon>Pseudomonadati</taxon>
        <taxon>Pseudomonadota</taxon>
        <taxon>Betaproteobacteria</taxon>
        <taxon>Burkholderiales</taxon>
        <taxon>Sphaerotilaceae</taxon>
        <taxon>Roseateles</taxon>
    </lineage>
</organism>
<dbReference type="RefSeq" id="WP_133703160.1">
    <property type="nucleotide sequence ID" value="NZ_SNXS01000008.1"/>
</dbReference>
<accession>A0A4R6QHN7</accession>
<gene>
    <name evidence="1" type="ORF">DES47_10893</name>
</gene>
<dbReference type="Proteomes" id="UP000295361">
    <property type="component" value="Unassembled WGS sequence"/>
</dbReference>
<sequence length="135" mass="14220">MSQSTMFDQLLQAAAAQPEPQRLLFVFTAAELPDDATPAQRERFAAGSGGALEPLMCVDKGLDELSSFEALAAEARRAGPPWQVMFAAGLPGSRGEPPSAEQVEQALQTLLERVRSGHLSGLLALDASGAPLQFA</sequence>
<dbReference type="OrthoDB" id="6182044at2"/>
<reference evidence="1 2" key="1">
    <citation type="submission" date="2019-03" db="EMBL/GenBank/DDBJ databases">
        <title>Genomic Encyclopedia of Type Strains, Phase IV (KMG-IV): sequencing the most valuable type-strain genomes for metagenomic binning, comparative biology and taxonomic classification.</title>
        <authorList>
            <person name="Goeker M."/>
        </authorList>
    </citation>
    <scope>NUCLEOTIDE SEQUENCE [LARGE SCALE GENOMIC DNA]</scope>
    <source>
        <strain evidence="1 2">DSM 16998</strain>
    </source>
</reference>
<name>A0A4R6QHN7_9BURK</name>